<dbReference type="Gene3D" id="3.40.640.10">
    <property type="entry name" value="Type I PLP-dependent aspartate aminotransferase-like (Major domain)"/>
    <property type="match status" value="1"/>
</dbReference>
<dbReference type="PANTHER" id="PTHR45744:SF2">
    <property type="entry name" value="TYROSINE AMINOTRANSFERASE"/>
    <property type="match status" value="1"/>
</dbReference>
<dbReference type="GO" id="GO:0030170">
    <property type="term" value="F:pyridoxal phosphate binding"/>
    <property type="evidence" value="ECO:0007669"/>
    <property type="project" value="InterPro"/>
</dbReference>
<dbReference type="EC" id="2.6.1.5" evidence="6"/>
<dbReference type="PIRSF" id="PIRSF000517">
    <property type="entry name" value="Tyr_transaminase"/>
    <property type="match status" value="1"/>
</dbReference>
<protein>
    <recommendedName>
        <fullName evidence="6">Tyrosine aminotransferase</fullName>
        <shortName evidence="6">TAT</shortName>
        <ecNumber evidence="6">2.6.1.5</ecNumber>
    </recommendedName>
</protein>
<evidence type="ECO:0000256" key="3">
    <source>
        <dbReference type="ARBA" id="ARBA00022576"/>
    </source>
</evidence>
<proteinExistence type="inferred from homology"/>
<dbReference type="EMBL" id="OU895878">
    <property type="protein sequence ID" value="CAG9801808.1"/>
    <property type="molecule type" value="Genomic_DNA"/>
</dbReference>
<feature type="domain" description="Aminotransferase class I/classII large" evidence="8">
    <location>
        <begin position="61"/>
        <end position="391"/>
    </location>
</feature>
<evidence type="ECO:0000256" key="6">
    <source>
        <dbReference type="PIRNR" id="PIRNR000517"/>
    </source>
</evidence>
<organism evidence="9 10">
    <name type="scientific">Chironomus riparius</name>
    <dbReference type="NCBI Taxonomy" id="315576"/>
    <lineage>
        <taxon>Eukaryota</taxon>
        <taxon>Metazoa</taxon>
        <taxon>Ecdysozoa</taxon>
        <taxon>Arthropoda</taxon>
        <taxon>Hexapoda</taxon>
        <taxon>Insecta</taxon>
        <taxon>Pterygota</taxon>
        <taxon>Neoptera</taxon>
        <taxon>Endopterygota</taxon>
        <taxon>Diptera</taxon>
        <taxon>Nematocera</taxon>
        <taxon>Chironomoidea</taxon>
        <taxon>Chironomidae</taxon>
        <taxon>Chironominae</taxon>
        <taxon>Chironomus</taxon>
    </lineage>
</organism>
<accession>A0A9N9RNM6</accession>
<dbReference type="InterPro" id="IPR015422">
    <property type="entry name" value="PyrdxlP-dep_Trfase_small"/>
</dbReference>
<dbReference type="NCBIfam" id="TIGR01265">
    <property type="entry name" value="tyr_nico_aTase"/>
    <property type="match status" value="1"/>
</dbReference>
<evidence type="ECO:0000256" key="4">
    <source>
        <dbReference type="ARBA" id="ARBA00022679"/>
    </source>
</evidence>
<evidence type="ECO:0000256" key="1">
    <source>
        <dbReference type="ARBA" id="ARBA00001933"/>
    </source>
</evidence>
<dbReference type="InterPro" id="IPR005958">
    <property type="entry name" value="TyrNic_aminoTrfase"/>
</dbReference>
<dbReference type="SUPFAM" id="SSF53383">
    <property type="entry name" value="PLP-dependent transferases"/>
    <property type="match status" value="1"/>
</dbReference>
<keyword evidence="4" id="KW-0808">Transferase</keyword>
<dbReference type="PANTHER" id="PTHR45744">
    <property type="entry name" value="TYROSINE AMINOTRANSFERASE"/>
    <property type="match status" value="1"/>
</dbReference>
<dbReference type="Proteomes" id="UP001153620">
    <property type="component" value="Chromosome 2"/>
</dbReference>
<dbReference type="InterPro" id="IPR004839">
    <property type="entry name" value="Aminotransferase_I/II_large"/>
</dbReference>
<name>A0A9N9RNM6_9DIPT</name>
<dbReference type="Gene3D" id="3.90.1150.10">
    <property type="entry name" value="Aspartate Aminotransferase, domain 1"/>
    <property type="match status" value="1"/>
</dbReference>
<gene>
    <name evidence="9" type="ORF">CHIRRI_LOCUS4729</name>
</gene>
<evidence type="ECO:0000256" key="7">
    <source>
        <dbReference type="PIRSR" id="PIRSR000517-1"/>
    </source>
</evidence>
<keyword evidence="10" id="KW-1185">Reference proteome</keyword>
<comment type="pathway">
    <text evidence="6">Amino-acid degradation; L-phenylalanine degradation; acetoacetate and fumarate from L-phenylalanine: step 2/6.</text>
</comment>
<dbReference type="InterPro" id="IPR015421">
    <property type="entry name" value="PyrdxlP-dep_Trfase_major"/>
</dbReference>
<evidence type="ECO:0000256" key="2">
    <source>
        <dbReference type="ARBA" id="ARBA00007441"/>
    </source>
</evidence>
<comment type="subunit">
    <text evidence="6">Homodimer.</text>
</comment>
<dbReference type="OrthoDB" id="7042322at2759"/>
<dbReference type="Pfam" id="PF00155">
    <property type="entry name" value="Aminotran_1_2"/>
    <property type="match status" value="1"/>
</dbReference>
<dbReference type="GO" id="GO:0006559">
    <property type="term" value="P:L-phenylalanine catabolic process"/>
    <property type="evidence" value="ECO:0007669"/>
    <property type="project" value="UniProtKB-UniRule"/>
</dbReference>
<keyword evidence="5 6" id="KW-0663">Pyridoxal phosphate</keyword>
<evidence type="ECO:0000313" key="10">
    <source>
        <dbReference type="Proteomes" id="UP001153620"/>
    </source>
</evidence>
<dbReference type="AlphaFoldDB" id="A0A9N9RNM6"/>
<evidence type="ECO:0000259" key="8">
    <source>
        <dbReference type="Pfam" id="PF00155"/>
    </source>
</evidence>
<dbReference type="CDD" id="cd00609">
    <property type="entry name" value="AAT_like"/>
    <property type="match status" value="1"/>
</dbReference>
<dbReference type="InterPro" id="IPR015424">
    <property type="entry name" value="PyrdxlP-dep_Trfase"/>
</dbReference>
<comment type="similarity">
    <text evidence="2 6">Belongs to the class-I pyridoxal-phosphate-dependent aminotransferase family.</text>
</comment>
<comment type="cofactor">
    <cofactor evidence="1 6 7">
        <name>pyridoxal 5'-phosphate</name>
        <dbReference type="ChEBI" id="CHEBI:597326"/>
    </cofactor>
</comment>
<comment type="function">
    <text evidence="6">Transaminase involved in tyrosine breakdown. Converts tyrosine to p-hydroxyphenylpyruvate.</text>
</comment>
<sequence length="401" mass="45580">MWKVQPTEFLKRTLNPIRILWETNQPKGNPEIPNIYLQLGDPTIYGNFLPHSNCAKAISYAVLHDKFSYLESSGLKEAREAVAEYCKHMGNVTADDVFLTTGCSMAIETACRALANPGENILTPEISWNYTTWMNGVGIEARGYSLLPEKEWEIDLDHLESLIDDKTRAIVVNSPGNPCGNVHSKKHILEIIALAERNKLVIISDEIYEFFTMPNVEYHSFAELSENVPVLVCSGLTKRFLIPGARCDWLVVNDRGNKLENLRTGFRNAAGRNFFPNSSLQYALPSILRDTPQSFFDENNQKIYKNAQIVFNKLKSVKGLKSSIPKGSFYMLIGIDLNKFPKIETSLQFMQMLADEQSVFVLPSECFNYQGFIRIVLTATEEMLAEASDRIKKFCECYYEY</sequence>
<evidence type="ECO:0000256" key="5">
    <source>
        <dbReference type="ARBA" id="ARBA00022898"/>
    </source>
</evidence>
<dbReference type="GO" id="GO:0004838">
    <property type="term" value="F:L-tyrosine-2-oxoglutarate transaminase activity"/>
    <property type="evidence" value="ECO:0007669"/>
    <property type="project" value="UniProtKB-UniRule"/>
</dbReference>
<evidence type="ECO:0000313" key="9">
    <source>
        <dbReference type="EMBL" id="CAG9801808.1"/>
    </source>
</evidence>
<comment type="catalytic activity">
    <reaction evidence="6">
        <text>L-tyrosine + 2-oxoglutarate = 3-(4-hydroxyphenyl)pyruvate + L-glutamate</text>
        <dbReference type="Rhea" id="RHEA:15093"/>
        <dbReference type="ChEBI" id="CHEBI:16810"/>
        <dbReference type="ChEBI" id="CHEBI:29985"/>
        <dbReference type="ChEBI" id="CHEBI:36242"/>
        <dbReference type="ChEBI" id="CHEBI:58315"/>
        <dbReference type="EC" id="2.6.1.5"/>
    </reaction>
</comment>
<feature type="modified residue" description="N6-(pyridoxal phosphate)lysine" evidence="7">
    <location>
        <position position="238"/>
    </location>
</feature>
<dbReference type="GO" id="GO:0006572">
    <property type="term" value="P:L-tyrosine catabolic process"/>
    <property type="evidence" value="ECO:0007669"/>
    <property type="project" value="TreeGrafter"/>
</dbReference>
<reference evidence="9" key="1">
    <citation type="submission" date="2022-01" db="EMBL/GenBank/DDBJ databases">
        <authorList>
            <person name="King R."/>
        </authorList>
    </citation>
    <scope>NUCLEOTIDE SEQUENCE</scope>
</reference>
<reference evidence="9" key="2">
    <citation type="submission" date="2022-10" db="EMBL/GenBank/DDBJ databases">
        <authorList>
            <consortium name="ENA_rothamsted_submissions"/>
            <consortium name="culmorum"/>
            <person name="King R."/>
        </authorList>
    </citation>
    <scope>NUCLEOTIDE SEQUENCE</scope>
</reference>
<keyword evidence="3" id="KW-0032">Aminotransferase</keyword>